<evidence type="ECO:0000313" key="3">
    <source>
        <dbReference type="Proteomes" id="UP000199031"/>
    </source>
</evidence>
<keyword evidence="3" id="KW-1185">Reference proteome</keyword>
<protein>
    <recommendedName>
        <fullName evidence="4">DUF4961 domain-containing protein</fullName>
    </recommendedName>
</protein>
<dbReference type="STRING" id="1465490.SAMN05444277_11183"/>
<dbReference type="AlphaFoldDB" id="A0A1I5YB94"/>
<reference evidence="2 3" key="1">
    <citation type="submission" date="2016-10" db="EMBL/GenBank/DDBJ databases">
        <authorList>
            <person name="de Groot N.N."/>
        </authorList>
    </citation>
    <scope>NUCLEOTIDE SEQUENCE [LARGE SCALE GENOMIC DNA]</scope>
    <source>
        <strain evidence="2 3">DSM 28286</strain>
    </source>
</reference>
<dbReference type="InterPro" id="IPR032522">
    <property type="entry name" value="DUF4961"/>
</dbReference>
<dbReference type="Proteomes" id="UP000199031">
    <property type="component" value="Unassembled WGS sequence"/>
</dbReference>
<dbReference type="RefSeq" id="WP_090661027.1">
    <property type="nucleotide sequence ID" value="NZ_FOXQ01000011.1"/>
</dbReference>
<evidence type="ECO:0000256" key="1">
    <source>
        <dbReference type="SAM" id="Phobius"/>
    </source>
</evidence>
<keyword evidence="1" id="KW-0812">Transmembrane</keyword>
<feature type="transmembrane region" description="Helical" evidence="1">
    <location>
        <begin position="15"/>
        <end position="38"/>
    </location>
</feature>
<sequence>MQATSKNKGSIRRKIYLLLFIAFAGLIITACVSTLTIVSQDALVTPGDSAHMVIALQWSEINYDRNDRQVVGICVPKSWNAALNTTMTYTSDVGNGKLVVIPDGITEPSTGLSYPTAMMNKFGIGPNYINDMEWVVFWTDNKLFAANQTTVNGTIYISIKTGEDYLSFKPGYAMCEDEDGLSDENSGYYQSQFGTCMEVIGNDLTVDVQDFCNPQIGPAEPSSSTLNDIITIKYNGNLDTSALKNQANIYFCAKAFTTTGDSIEVCQPSAQTQLTPFDIKQWRIDFWPKKFFNVPDGIELKQLQYYFTDQTGALKTGYGNTDAPFKYTFKCK</sequence>
<name>A0A1I5YB94_9BACT</name>
<dbReference type="Pfam" id="PF16328">
    <property type="entry name" value="DUF4961"/>
    <property type="match status" value="1"/>
</dbReference>
<dbReference type="EMBL" id="FOXQ01000011">
    <property type="protein sequence ID" value="SFQ41495.1"/>
    <property type="molecule type" value="Genomic_DNA"/>
</dbReference>
<evidence type="ECO:0008006" key="4">
    <source>
        <dbReference type="Google" id="ProtNLM"/>
    </source>
</evidence>
<gene>
    <name evidence="2" type="ORF">SAMN05444277_11183</name>
</gene>
<dbReference type="PROSITE" id="PS51257">
    <property type="entry name" value="PROKAR_LIPOPROTEIN"/>
    <property type="match status" value="1"/>
</dbReference>
<organism evidence="2 3">
    <name type="scientific">Parafilimonas terrae</name>
    <dbReference type="NCBI Taxonomy" id="1465490"/>
    <lineage>
        <taxon>Bacteria</taxon>
        <taxon>Pseudomonadati</taxon>
        <taxon>Bacteroidota</taxon>
        <taxon>Chitinophagia</taxon>
        <taxon>Chitinophagales</taxon>
        <taxon>Chitinophagaceae</taxon>
        <taxon>Parafilimonas</taxon>
    </lineage>
</organism>
<keyword evidence="1" id="KW-1133">Transmembrane helix</keyword>
<dbReference type="OrthoDB" id="1406466at2"/>
<proteinExistence type="predicted"/>
<keyword evidence="1" id="KW-0472">Membrane</keyword>
<accession>A0A1I5YB94</accession>
<evidence type="ECO:0000313" key="2">
    <source>
        <dbReference type="EMBL" id="SFQ41495.1"/>
    </source>
</evidence>